<dbReference type="Proteomes" id="UP000245340">
    <property type="component" value="Unplaced"/>
</dbReference>
<dbReference type="SUPFAM" id="SSF52833">
    <property type="entry name" value="Thioredoxin-like"/>
    <property type="match status" value="1"/>
</dbReference>
<dbReference type="InterPro" id="IPR010987">
    <property type="entry name" value="Glutathione-S-Trfase_C-like"/>
</dbReference>
<dbReference type="GeneID" id="101377307"/>
<feature type="domain" description="GST C-terminal" evidence="9">
    <location>
        <begin position="88"/>
        <end position="221"/>
    </location>
</feature>
<dbReference type="PANTHER" id="PTHR43917">
    <property type="match status" value="1"/>
</dbReference>
<sequence>MPLELFLDLYSPPCRAIYIFARKNGIPFELRPVDLGRGEHLKPEFLKVNPLRKLPALKDGDFLLAESVAILLYLSHKYQAATHWYPTELQARARVDEYLAWQHTAVQLPASNVYLCKSLLPHFSGQPVDPVQLDRLLGKLKPALQHLDGEVLAAKPFLATEQLSLADLMAFTELMQPTAVGCDIFQDWPRLAAWRARVEAALGPELVQDAHRLVLQPRDPQDAQRDPKLAQELVQRLLERLS</sequence>
<reference evidence="11" key="1">
    <citation type="submission" date="2025-08" db="UniProtKB">
        <authorList>
            <consortium name="RefSeq"/>
        </authorList>
    </citation>
    <scope>IDENTIFICATION</scope>
</reference>
<organism evidence="10 11">
    <name type="scientific">Odobenus rosmarus divergens</name>
    <name type="common">Pacific walrus</name>
    <dbReference type="NCBI Taxonomy" id="9708"/>
    <lineage>
        <taxon>Eukaryota</taxon>
        <taxon>Metazoa</taxon>
        <taxon>Chordata</taxon>
        <taxon>Craniata</taxon>
        <taxon>Vertebrata</taxon>
        <taxon>Euteleostomi</taxon>
        <taxon>Mammalia</taxon>
        <taxon>Eutheria</taxon>
        <taxon>Laurasiatheria</taxon>
        <taxon>Carnivora</taxon>
        <taxon>Caniformia</taxon>
        <taxon>Pinnipedia</taxon>
        <taxon>Odobenidae</taxon>
        <taxon>Odobenus</taxon>
    </lineage>
</organism>
<dbReference type="Gene3D" id="1.20.1050.10">
    <property type="match status" value="1"/>
</dbReference>
<dbReference type="InterPro" id="IPR036282">
    <property type="entry name" value="Glutathione-S-Trfase_C_sf"/>
</dbReference>
<dbReference type="InterPro" id="IPR004046">
    <property type="entry name" value="GST_C"/>
</dbReference>
<evidence type="ECO:0000313" key="10">
    <source>
        <dbReference type="Proteomes" id="UP000245340"/>
    </source>
</evidence>
<dbReference type="SFLD" id="SFLDG00358">
    <property type="entry name" value="Main_(cytGST)"/>
    <property type="match status" value="1"/>
</dbReference>
<dbReference type="GO" id="GO:0006749">
    <property type="term" value="P:glutathione metabolic process"/>
    <property type="evidence" value="ECO:0007669"/>
    <property type="project" value="TreeGrafter"/>
</dbReference>
<dbReference type="InterPro" id="IPR040079">
    <property type="entry name" value="Glutathione_S-Trfase"/>
</dbReference>
<dbReference type="FunFam" id="1.20.1050.10:FF:000008">
    <property type="entry name" value="Glutathione S-transferase theta-1"/>
    <property type="match status" value="1"/>
</dbReference>
<evidence type="ECO:0000256" key="5">
    <source>
        <dbReference type="ARBA" id="ARBA00022490"/>
    </source>
</evidence>
<dbReference type="GO" id="GO:0004364">
    <property type="term" value="F:glutathione transferase activity"/>
    <property type="evidence" value="ECO:0007669"/>
    <property type="project" value="UniProtKB-EC"/>
</dbReference>
<dbReference type="PANTHER" id="PTHR43917:SF5">
    <property type="entry name" value="GLUTATHIONE TRANSFERASE"/>
    <property type="match status" value="1"/>
</dbReference>
<dbReference type="STRING" id="9708.A0A2U3VYH0"/>
<accession>A0A2U3VYH0</accession>
<evidence type="ECO:0000256" key="1">
    <source>
        <dbReference type="ARBA" id="ARBA00004496"/>
    </source>
</evidence>
<dbReference type="GO" id="GO:0005737">
    <property type="term" value="C:cytoplasm"/>
    <property type="evidence" value="ECO:0007669"/>
    <property type="project" value="UniProtKB-SubCell"/>
</dbReference>
<comment type="catalytic activity">
    <reaction evidence="7">
        <text>RX + glutathione = an S-substituted glutathione + a halide anion + H(+)</text>
        <dbReference type="Rhea" id="RHEA:16437"/>
        <dbReference type="ChEBI" id="CHEBI:15378"/>
        <dbReference type="ChEBI" id="CHEBI:16042"/>
        <dbReference type="ChEBI" id="CHEBI:17792"/>
        <dbReference type="ChEBI" id="CHEBI:57925"/>
        <dbReference type="ChEBI" id="CHEBI:90779"/>
        <dbReference type="EC" id="2.5.1.18"/>
    </reaction>
</comment>
<comment type="subunit">
    <text evidence="3">Homodimer.</text>
</comment>
<comment type="similarity">
    <text evidence="2">Belongs to the GST superfamily. Theta family.</text>
</comment>
<dbReference type="Pfam" id="PF13417">
    <property type="entry name" value="GST_N_3"/>
    <property type="match status" value="1"/>
</dbReference>
<evidence type="ECO:0000259" key="9">
    <source>
        <dbReference type="PROSITE" id="PS50405"/>
    </source>
</evidence>
<keyword evidence="10" id="KW-1185">Reference proteome</keyword>
<feature type="domain" description="GST N-terminal" evidence="8">
    <location>
        <begin position="1"/>
        <end position="82"/>
    </location>
</feature>
<dbReference type="InterPro" id="IPR040077">
    <property type="entry name" value="GST_C_Theta"/>
</dbReference>
<evidence type="ECO:0000256" key="7">
    <source>
        <dbReference type="ARBA" id="ARBA00047960"/>
    </source>
</evidence>
<gene>
    <name evidence="11" type="primary">LOC101377307</name>
</gene>
<dbReference type="PROSITE" id="PS50404">
    <property type="entry name" value="GST_NTER"/>
    <property type="match status" value="1"/>
</dbReference>
<dbReference type="PROSITE" id="PS50405">
    <property type="entry name" value="GST_CTER"/>
    <property type="match status" value="1"/>
</dbReference>
<protein>
    <recommendedName>
        <fullName evidence="4">glutathione transferase</fullName>
        <ecNumber evidence="4">2.5.1.18</ecNumber>
    </recommendedName>
</protein>
<evidence type="ECO:0000313" key="11">
    <source>
        <dbReference type="RefSeq" id="XP_004400589.1"/>
    </source>
</evidence>
<dbReference type="AlphaFoldDB" id="A0A2U3VYH0"/>
<dbReference type="SFLD" id="SFLDS00019">
    <property type="entry name" value="Glutathione_Transferase_(cytos"/>
    <property type="match status" value="1"/>
</dbReference>
<name>A0A2U3VYH0_ODORO</name>
<evidence type="ECO:0000256" key="2">
    <source>
        <dbReference type="ARBA" id="ARBA00009899"/>
    </source>
</evidence>
<dbReference type="InterPro" id="IPR004045">
    <property type="entry name" value="Glutathione_S-Trfase_N"/>
</dbReference>
<dbReference type="InterPro" id="IPR036249">
    <property type="entry name" value="Thioredoxin-like_sf"/>
</dbReference>
<dbReference type="RefSeq" id="XP_004400589.1">
    <property type="nucleotide sequence ID" value="XM_004400532.2"/>
</dbReference>
<dbReference type="CDD" id="cd03050">
    <property type="entry name" value="GST_N_Theta"/>
    <property type="match status" value="1"/>
</dbReference>
<dbReference type="InterPro" id="IPR051369">
    <property type="entry name" value="GST_Theta"/>
</dbReference>
<comment type="subcellular location">
    <subcellularLocation>
        <location evidence="1">Cytoplasm</location>
    </subcellularLocation>
</comment>
<evidence type="ECO:0000259" key="8">
    <source>
        <dbReference type="PROSITE" id="PS50404"/>
    </source>
</evidence>
<dbReference type="Pfam" id="PF00043">
    <property type="entry name" value="GST_C"/>
    <property type="match status" value="1"/>
</dbReference>
<dbReference type="SUPFAM" id="SSF47616">
    <property type="entry name" value="GST C-terminal domain-like"/>
    <property type="match status" value="1"/>
</dbReference>
<dbReference type="EC" id="2.5.1.18" evidence="4"/>
<dbReference type="OrthoDB" id="422574at2759"/>
<keyword evidence="6" id="KW-0808">Transferase</keyword>
<dbReference type="Gene3D" id="3.40.30.10">
    <property type="entry name" value="Glutaredoxin"/>
    <property type="match status" value="1"/>
</dbReference>
<proteinExistence type="inferred from homology"/>
<dbReference type="InterPro" id="IPR040075">
    <property type="entry name" value="GST_N_Theta"/>
</dbReference>
<dbReference type="KEGG" id="oro:101377307"/>
<keyword evidence="5" id="KW-0963">Cytoplasm</keyword>
<dbReference type="CDD" id="cd03183">
    <property type="entry name" value="GST_C_Theta"/>
    <property type="match status" value="1"/>
</dbReference>
<evidence type="ECO:0000256" key="3">
    <source>
        <dbReference type="ARBA" id="ARBA00011738"/>
    </source>
</evidence>
<dbReference type="InParanoid" id="A0A2U3VYH0"/>
<evidence type="ECO:0000256" key="4">
    <source>
        <dbReference type="ARBA" id="ARBA00012452"/>
    </source>
</evidence>
<evidence type="ECO:0000256" key="6">
    <source>
        <dbReference type="ARBA" id="ARBA00022679"/>
    </source>
</evidence>
<dbReference type="FunFam" id="3.40.30.10:FF:000086">
    <property type="entry name" value="Glutathione S-transferase theta-1"/>
    <property type="match status" value="1"/>
</dbReference>